<feature type="compositionally biased region" description="Acidic residues" evidence="1">
    <location>
        <begin position="323"/>
        <end position="371"/>
    </location>
</feature>
<dbReference type="AlphaFoldDB" id="A0A183MG47"/>
<dbReference type="EMBL" id="UZAI01016862">
    <property type="protein sequence ID" value="VDP17270.1"/>
    <property type="molecule type" value="Genomic_DNA"/>
</dbReference>
<dbReference type="PRINTS" id="PR00019">
    <property type="entry name" value="LEURICHRPT"/>
</dbReference>
<accession>A0A183MG47</accession>
<reference evidence="2 3" key="1">
    <citation type="submission" date="2018-11" db="EMBL/GenBank/DDBJ databases">
        <authorList>
            <consortium name="Pathogen Informatics"/>
        </authorList>
    </citation>
    <scope>NUCLEOTIDE SEQUENCE [LARGE SCALE GENOMIC DNA]</scope>
    <source>
        <strain evidence="2 3">Zambia</strain>
    </source>
</reference>
<evidence type="ECO:0000313" key="2">
    <source>
        <dbReference type="EMBL" id="VDP17270.1"/>
    </source>
</evidence>
<name>A0A183MG47_9TREM</name>
<dbReference type="PANTHER" id="PTHR15454">
    <property type="entry name" value="NISCHARIN RELATED"/>
    <property type="match status" value="1"/>
</dbReference>
<dbReference type="SMART" id="SM00369">
    <property type="entry name" value="LRR_TYP"/>
    <property type="match status" value="5"/>
</dbReference>
<proteinExistence type="predicted"/>
<dbReference type="InterPro" id="IPR032675">
    <property type="entry name" value="LRR_dom_sf"/>
</dbReference>
<organism evidence="2 3">
    <name type="scientific">Schistosoma margrebowiei</name>
    <dbReference type="NCBI Taxonomy" id="48269"/>
    <lineage>
        <taxon>Eukaryota</taxon>
        <taxon>Metazoa</taxon>
        <taxon>Spiralia</taxon>
        <taxon>Lophotrochozoa</taxon>
        <taxon>Platyhelminthes</taxon>
        <taxon>Trematoda</taxon>
        <taxon>Digenea</taxon>
        <taxon>Strigeidida</taxon>
        <taxon>Schistosomatoidea</taxon>
        <taxon>Schistosomatidae</taxon>
        <taxon>Schistosoma</taxon>
    </lineage>
</organism>
<feature type="region of interest" description="Disordered" evidence="1">
    <location>
        <begin position="317"/>
        <end position="371"/>
    </location>
</feature>
<evidence type="ECO:0000313" key="3">
    <source>
        <dbReference type="Proteomes" id="UP000277204"/>
    </source>
</evidence>
<dbReference type="STRING" id="48269.A0A183MG47"/>
<keyword evidence="3" id="KW-1185">Reference proteome</keyword>
<gene>
    <name evidence="2" type="ORF">SMRZ_LOCUS15022</name>
</gene>
<dbReference type="InterPro" id="IPR003591">
    <property type="entry name" value="Leu-rich_rpt_typical-subtyp"/>
</dbReference>
<dbReference type="Pfam" id="PF14580">
    <property type="entry name" value="LRR_9"/>
    <property type="match status" value="1"/>
</dbReference>
<dbReference type="PANTHER" id="PTHR15454:SF47">
    <property type="entry name" value="LEUCINE-RICH REPEAT-CONTAINING PROTEIN 23"/>
    <property type="match status" value="1"/>
</dbReference>
<dbReference type="SUPFAM" id="SSF52058">
    <property type="entry name" value="L domain-like"/>
    <property type="match status" value="1"/>
</dbReference>
<feature type="compositionally biased region" description="Acidic residues" evidence="1">
    <location>
        <begin position="1"/>
        <end position="21"/>
    </location>
</feature>
<dbReference type="SMART" id="SM00365">
    <property type="entry name" value="LRR_SD22"/>
    <property type="match status" value="7"/>
</dbReference>
<dbReference type="InterPro" id="IPR001611">
    <property type="entry name" value="Leu-rich_rpt"/>
</dbReference>
<sequence length="371" mass="43231">MSDNEEELVSEGFDEDEENLEHEEGNNEEAVPKQTLTKEIIAENISIPYRLGYGFSYAYIKLDCSDNNNFITDLSPLTEMSNLQYLKADNNQITSVESLRSLRYLQYLDLSSNKLTTINNLSFPYLQYLKVNETDTNLSSEQLPDLHTLELRGNRLNTLNGIDDMINLKTLYCAENLLRRLEGISSLKSLVRLHLRDNRLSRLTDFTENLTSLEYINLRGNQISKFSEVKRLNCLPSLKFLSLVDNPITEKDNYRQMVIGLVNRLQRLDKKHVPDIFRSTALEFVAKHVSLYIKILNTDILEQEMNESDTIEEHIPESMKEDLNEEKEQIEEEEQQQKQDDDDEEGSKEQLEEDNDYQEEASEDEVEKEYT</sequence>
<feature type="region of interest" description="Disordered" evidence="1">
    <location>
        <begin position="1"/>
        <end position="33"/>
    </location>
</feature>
<dbReference type="GO" id="GO:0005737">
    <property type="term" value="C:cytoplasm"/>
    <property type="evidence" value="ECO:0007669"/>
    <property type="project" value="TreeGrafter"/>
</dbReference>
<dbReference type="PROSITE" id="PS51450">
    <property type="entry name" value="LRR"/>
    <property type="match status" value="4"/>
</dbReference>
<dbReference type="Gene3D" id="3.80.10.10">
    <property type="entry name" value="Ribonuclease Inhibitor"/>
    <property type="match status" value="2"/>
</dbReference>
<evidence type="ECO:0000256" key="1">
    <source>
        <dbReference type="SAM" id="MobiDB-lite"/>
    </source>
</evidence>
<dbReference type="Pfam" id="PF00560">
    <property type="entry name" value="LRR_1"/>
    <property type="match status" value="1"/>
</dbReference>
<protein>
    <submittedName>
        <fullName evidence="2">Uncharacterized protein</fullName>
    </submittedName>
</protein>
<dbReference type="Proteomes" id="UP000277204">
    <property type="component" value="Unassembled WGS sequence"/>
</dbReference>